<keyword evidence="4" id="KW-1185">Reference proteome</keyword>
<gene>
    <name evidence="3" type="primary">Dvir\GJ10252</name>
    <name evidence="3" type="ORF">Dvir_GJ10252</name>
</gene>
<dbReference type="AlphaFoldDB" id="B4M4E3"/>
<evidence type="ECO:0000313" key="3">
    <source>
        <dbReference type="EMBL" id="EDW59504.1"/>
    </source>
</evidence>
<evidence type="ECO:0008006" key="5">
    <source>
        <dbReference type="Google" id="ProtNLM"/>
    </source>
</evidence>
<reference evidence="3 4" key="1">
    <citation type="journal article" date="2007" name="Nature">
        <title>Evolution of genes and genomes on the Drosophila phylogeny.</title>
        <authorList>
            <consortium name="Drosophila 12 Genomes Consortium"/>
            <person name="Clark A.G."/>
            <person name="Eisen M.B."/>
            <person name="Smith D.R."/>
            <person name="Bergman C.M."/>
            <person name="Oliver B."/>
            <person name="Markow T.A."/>
            <person name="Kaufman T.C."/>
            <person name="Kellis M."/>
            <person name="Gelbart W."/>
            <person name="Iyer V.N."/>
            <person name="Pollard D.A."/>
            <person name="Sackton T.B."/>
            <person name="Larracuente A.M."/>
            <person name="Singh N.D."/>
            <person name="Abad J.P."/>
            <person name="Abt D.N."/>
            <person name="Adryan B."/>
            <person name="Aguade M."/>
            <person name="Akashi H."/>
            <person name="Anderson W.W."/>
            <person name="Aquadro C.F."/>
            <person name="Ardell D.H."/>
            <person name="Arguello R."/>
            <person name="Artieri C.G."/>
            <person name="Barbash D.A."/>
            <person name="Barker D."/>
            <person name="Barsanti P."/>
            <person name="Batterham P."/>
            <person name="Batzoglou S."/>
            <person name="Begun D."/>
            <person name="Bhutkar A."/>
            <person name="Blanco E."/>
            <person name="Bosak S.A."/>
            <person name="Bradley R.K."/>
            <person name="Brand A.D."/>
            <person name="Brent M.R."/>
            <person name="Brooks A.N."/>
            <person name="Brown R.H."/>
            <person name="Butlin R.K."/>
            <person name="Caggese C."/>
            <person name="Calvi B.R."/>
            <person name="Bernardo de Carvalho A."/>
            <person name="Caspi A."/>
            <person name="Castrezana S."/>
            <person name="Celniker S.E."/>
            <person name="Chang J.L."/>
            <person name="Chapple C."/>
            <person name="Chatterji S."/>
            <person name="Chinwalla A."/>
            <person name="Civetta A."/>
            <person name="Clifton S.W."/>
            <person name="Comeron J.M."/>
            <person name="Costello J.C."/>
            <person name="Coyne J.A."/>
            <person name="Daub J."/>
            <person name="David R.G."/>
            <person name="Delcher A.L."/>
            <person name="Delehaunty K."/>
            <person name="Do C.B."/>
            <person name="Ebling H."/>
            <person name="Edwards K."/>
            <person name="Eickbush T."/>
            <person name="Evans J.D."/>
            <person name="Filipski A."/>
            <person name="Findeiss S."/>
            <person name="Freyhult E."/>
            <person name="Fulton L."/>
            <person name="Fulton R."/>
            <person name="Garcia A.C."/>
            <person name="Gardiner A."/>
            <person name="Garfield D.A."/>
            <person name="Garvin B.E."/>
            <person name="Gibson G."/>
            <person name="Gilbert D."/>
            <person name="Gnerre S."/>
            <person name="Godfrey J."/>
            <person name="Good R."/>
            <person name="Gotea V."/>
            <person name="Gravely B."/>
            <person name="Greenberg A.J."/>
            <person name="Griffiths-Jones S."/>
            <person name="Gross S."/>
            <person name="Guigo R."/>
            <person name="Gustafson E.A."/>
            <person name="Haerty W."/>
            <person name="Hahn M.W."/>
            <person name="Halligan D.L."/>
            <person name="Halpern A.L."/>
            <person name="Halter G.M."/>
            <person name="Han M.V."/>
            <person name="Heger A."/>
            <person name="Hillier L."/>
            <person name="Hinrichs A.S."/>
            <person name="Holmes I."/>
            <person name="Hoskins R.A."/>
            <person name="Hubisz M.J."/>
            <person name="Hultmark D."/>
            <person name="Huntley M.A."/>
            <person name="Jaffe D.B."/>
            <person name="Jagadeeshan S."/>
            <person name="Jeck W.R."/>
            <person name="Johnson J."/>
            <person name="Jones C.D."/>
            <person name="Jordan W.C."/>
            <person name="Karpen G.H."/>
            <person name="Kataoka E."/>
            <person name="Keightley P.D."/>
            <person name="Kheradpour P."/>
            <person name="Kirkness E.F."/>
            <person name="Koerich L.B."/>
            <person name="Kristiansen K."/>
            <person name="Kudrna D."/>
            <person name="Kulathinal R.J."/>
            <person name="Kumar S."/>
            <person name="Kwok R."/>
            <person name="Lander E."/>
            <person name="Langley C.H."/>
            <person name="Lapoint R."/>
            <person name="Lazzaro B.P."/>
            <person name="Lee S.J."/>
            <person name="Levesque L."/>
            <person name="Li R."/>
            <person name="Lin C.F."/>
            <person name="Lin M.F."/>
            <person name="Lindblad-Toh K."/>
            <person name="Llopart A."/>
            <person name="Long M."/>
            <person name="Low L."/>
            <person name="Lozovsky E."/>
            <person name="Lu J."/>
            <person name="Luo M."/>
            <person name="Machado C.A."/>
            <person name="Makalowski W."/>
            <person name="Marzo M."/>
            <person name="Matsuda M."/>
            <person name="Matzkin L."/>
            <person name="McAllister B."/>
            <person name="McBride C.S."/>
            <person name="McKernan B."/>
            <person name="McKernan K."/>
            <person name="Mendez-Lago M."/>
            <person name="Minx P."/>
            <person name="Mollenhauer M.U."/>
            <person name="Montooth K."/>
            <person name="Mount S.M."/>
            <person name="Mu X."/>
            <person name="Myers E."/>
            <person name="Negre B."/>
            <person name="Newfeld S."/>
            <person name="Nielsen R."/>
            <person name="Noor M.A."/>
            <person name="O'Grady P."/>
            <person name="Pachter L."/>
            <person name="Papaceit M."/>
            <person name="Parisi M.J."/>
            <person name="Parisi M."/>
            <person name="Parts L."/>
            <person name="Pedersen J.S."/>
            <person name="Pesole G."/>
            <person name="Phillippy A.M."/>
            <person name="Ponting C.P."/>
            <person name="Pop M."/>
            <person name="Porcelli D."/>
            <person name="Powell J.R."/>
            <person name="Prohaska S."/>
            <person name="Pruitt K."/>
            <person name="Puig M."/>
            <person name="Quesneville H."/>
            <person name="Ram K.R."/>
            <person name="Rand D."/>
            <person name="Rasmussen M.D."/>
            <person name="Reed L.K."/>
            <person name="Reenan R."/>
            <person name="Reily A."/>
            <person name="Remington K.A."/>
            <person name="Rieger T.T."/>
            <person name="Ritchie M.G."/>
            <person name="Robin C."/>
            <person name="Rogers Y.H."/>
            <person name="Rohde C."/>
            <person name="Rozas J."/>
            <person name="Rubenfield M.J."/>
            <person name="Ruiz A."/>
            <person name="Russo S."/>
            <person name="Salzberg S.L."/>
            <person name="Sanchez-Gracia A."/>
            <person name="Saranga D.J."/>
            <person name="Sato H."/>
            <person name="Schaeffer S.W."/>
            <person name="Schatz M.C."/>
            <person name="Schlenke T."/>
            <person name="Schwartz R."/>
            <person name="Segarra C."/>
            <person name="Singh R.S."/>
            <person name="Sirot L."/>
            <person name="Sirota M."/>
            <person name="Sisneros N.B."/>
            <person name="Smith C.D."/>
            <person name="Smith T.F."/>
            <person name="Spieth J."/>
            <person name="Stage D.E."/>
            <person name="Stark A."/>
            <person name="Stephan W."/>
            <person name="Strausberg R.L."/>
            <person name="Strempel S."/>
            <person name="Sturgill D."/>
            <person name="Sutton G."/>
            <person name="Sutton G.G."/>
            <person name="Tao W."/>
            <person name="Teichmann S."/>
            <person name="Tobari Y.N."/>
            <person name="Tomimura Y."/>
            <person name="Tsolas J.M."/>
            <person name="Valente V.L."/>
            <person name="Venter E."/>
            <person name="Venter J.C."/>
            <person name="Vicario S."/>
            <person name="Vieira F.G."/>
            <person name="Vilella A.J."/>
            <person name="Villasante A."/>
            <person name="Walenz B."/>
            <person name="Wang J."/>
            <person name="Wasserman M."/>
            <person name="Watts T."/>
            <person name="Wilson D."/>
            <person name="Wilson R.K."/>
            <person name="Wing R.A."/>
            <person name="Wolfner M.F."/>
            <person name="Wong A."/>
            <person name="Wong G.K."/>
            <person name="Wu C.I."/>
            <person name="Wu G."/>
            <person name="Yamamoto D."/>
            <person name="Yang H.P."/>
            <person name="Yang S.P."/>
            <person name="Yorke J.A."/>
            <person name="Yoshida K."/>
            <person name="Zdobnov E."/>
            <person name="Zhang P."/>
            <person name="Zhang Y."/>
            <person name="Zimin A.V."/>
            <person name="Baldwin J."/>
            <person name="Abdouelleil A."/>
            <person name="Abdulkadir J."/>
            <person name="Abebe A."/>
            <person name="Abera B."/>
            <person name="Abreu J."/>
            <person name="Acer S.C."/>
            <person name="Aftuck L."/>
            <person name="Alexander A."/>
            <person name="An P."/>
            <person name="Anderson E."/>
            <person name="Anderson S."/>
            <person name="Arachi H."/>
            <person name="Azer M."/>
            <person name="Bachantsang P."/>
            <person name="Barry A."/>
            <person name="Bayul T."/>
            <person name="Berlin A."/>
            <person name="Bessette D."/>
            <person name="Bloom T."/>
            <person name="Blye J."/>
            <person name="Boguslavskiy L."/>
            <person name="Bonnet C."/>
            <person name="Boukhgalter B."/>
            <person name="Bourzgui I."/>
            <person name="Brown A."/>
            <person name="Cahill P."/>
            <person name="Channer S."/>
            <person name="Cheshatsang Y."/>
            <person name="Chuda L."/>
            <person name="Citroen M."/>
            <person name="Collymore A."/>
            <person name="Cooke P."/>
            <person name="Costello M."/>
            <person name="D'Aco K."/>
            <person name="Daza R."/>
            <person name="De Haan G."/>
            <person name="DeGray S."/>
            <person name="DeMaso C."/>
            <person name="Dhargay N."/>
            <person name="Dooley K."/>
            <person name="Dooley E."/>
            <person name="Doricent M."/>
            <person name="Dorje P."/>
            <person name="Dorjee K."/>
            <person name="Dupes A."/>
            <person name="Elong R."/>
            <person name="Falk J."/>
            <person name="Farina A."/>
            <person name="Faro S."/>
            <person name="Ferguson D."/>
            <person name="Fisher S."/>
            <person name="Foley C.D."/>
            <person name="Franke A."/>
            <person name="Friedrich D."/>
            <person name="Gadbois L."/>
            <person name="Gearin G."/>
            <person name="Gearin C.R."/>
            <person name="Giannoukos G."/>
            <person name="Goode T."/>
            <person name="Graham J."/>
            <person name="Grandbois E."/>
            <person name="Grewal S."/>
            <person name="Gyaltsen K."/>
            <person name="Hafez N."/>
            <person name="Hagos B."/>
            <person name="Hall J."/>
            <person name="Henson C."/>
            <person name="Hollinger A."/>
            <person name="Honan T."/>
            <person name="Huard M.D."/>
            <person name="Hughes L."/>
            <person name="Hurhula B."/>
            <person name="Husby M.E."/>
            <person name="Kamat A."/>
            <person name="Kanga B."/>
            <person name="Kashin S."/>
            <person name="Khazanovich D."/>
            <person name="Kisner P."/>
            <person name="Lance K."/>
            <person name="Lara M."/>
            <person name="Lee W."/>
            <person name="Lennon N."/>
            <person name="Letendre F."/>
            <person name="LeVine R."/>
            <person name="Lipovsky A."/>
            <person name="Liu X."/>
            <person name="Liu J."/>
            <person name="Liu S."/>
            <person name="Lokyitsang T."/>
            <person name="Lokyitsang Y."/>
            <person name="Lubonja R."/>
            <person name="Lui A."/>
            <person name="MacDonald P."/>
            <person name="Magnisalis V."/>
            <person name="Maru K."/>
            <person name="Matthews C."/>
            <person name="McCusker W."/>
            <person name="McDonough S."/>
            <person name="Mehta T."/>
            <person name="Meldrim J."/>
            <person name="Meneus L."/>
            <person name="Mihai O."/>
            <person name="Mihalev A."/>
            <person name="Mihova T."/>
            <person name="Mittelman R."/>
            <person name="Mlenga V."/>
            <person name="Montmayeur A."/>
            <person name="Mulrain L."/>
            <person name="Navidi A."/>
            <person name="Naylor J."/>
            <person name="Negash T."/>
            <person name="Nguyen T."/>
            <person name="Nguyen N."/>
            <person name="Nicol R."/>
            <person name="Norbu C."/>
            <person name="Norbu N."/>
            <person name="Novod N."/>
            <person name="O'Neill B."/>
            <person name="Osman S."/>
            <person name="Markiewicz E."/>
            <person name="Oyono O.L."/>
            <person name="Patti C."/>
            <person name="Phunkhang P."/>
            <person name="Pierre F."/>
            <person name="Priest M."/>
            <person name="Raghuraman S."/>
            <person name="Rege F."/>
            <person name="Reyes R."/>
            <person name="Rise C."/>
            <person name="Rogov P."/>
            <person name="Ross K."/>
            <person name="Ryan E."/>
            <person name="Settipalli S."/>
            <person name="Shea T."/>
            <person name="Sherpa N."/>
            <person name="Shi L."/>
            <person name="Shih D."/>
            <person name="Sparrow T."/>
            <person name="Spaulding J."/>
            <person name="Stalker J."/>
            <person name="Stange-Thomann N."/>
            <person name="Stavropoulos S."/>
            <person name="Stone C."/>
            <person name="Strader C."/>
            <person name="Tesfaye S."/>
            <person name="Thomson T."/>
            <person name="Thoulutsang Y."/>
            <person name="Thoulutsang D."/>
            <person name="Topham K."/>
            <person name="Topping I."/>
            <person name="Tsamla T."/>
            <person name="Vassiliev H."/>
            <person name="Vo A."/>
            <person name="Wangchuk T."/>
            <person name="Wangdi T."/>
            <person name="Weiand M."/>
            <person name="Wilkinson J."/>
            <person name="Wilson A."/>
            <person name="Yadav S."/>
            <person name="Young G."/>
            <person name="Yu Q."/>
            <person name="Zembek L."/>
            <person name="Zhong D."/>
            <person name="Zimmer A."/>
            <person name="Zwirko Z."/>
            <person name="Jaffe D.B."/>
            <person name="Alvarez P."/>
            <person name="Brockman W."/>
            <person name="Butler J."/>
            <person name="Chin C."/>
            <person name="Gnerre S."/>
            <person name="Grabherr M."/>
            <person name="Kleber M."/>
            <person name="Mauceli E."/>
            <person name="MacCallum I."/>
        </authorList>
    </citation>
    <scope>NUCLEOTIDE SEQUENCE [LARGE SCALE GENOMIC DNA]</scope>
    <source>
        <strain evidence="4">Tucson 15010-1051.87</strain>
    </source>
</reference>
<evidence type="ECO:0000256" key="2">
    <source>
        <dbReference type="SAM" id="MobiDB-lite"/>
    </source>
</evidence>
<dbReference type="Proteomes" id="UP000008792">
    <property type="component" value="Unassembled WGS sequence"/>
</dbReference>
<sequence>MPCYKQEKSLDFRPRRDTTNDTDPMAPKPVRPRALKYHGLFGMSIAAQHLIVDDNWSPSSINEQFTNMSELLNRFLIYKRHETKTNHSRLLVESKRLKTQCTDGRIKLKNISSGNNAHKIRNLLIEHKGMQRLYQKMPIHLIADNINQRTFVLRKERDRLEDRLTGLKMKYKILLINRSKVENMIKYENEFMLEEERLSRVFQKRIENSNMRLKAFRTINITYKKMVQVLLQDEIFYEPILRSLDHDMEDQVNFIKHILYLGMPAIAKFKQLNYEFLQLESKSRKNLQAKIQILNSLKKPVVTGPPVVKVREILADPKRYVRETESMHTLKVQLLAIEKTIKNLKLTTLCSQAKEIYPRIKSKFEENVKLCRKTDHDWQCKQMLHTKKQCASMLSDLLINNLSEEEINRLERIEELKKLLKSENEFEEENVSYIRNRADLYVMLRLFLWNLMEVLRHIDRSPKQVHRDYPNSYLRLPLLKFELYHTYAVPPELYPTNIDVIMHLLKRSVYKLMKGYSPKMSARLKESKNSYHLAFLATFEPRETTKDEEQDRPTMGDDLINDKAMANIPNSKKIKALSAKIVEEAFKRELQ</sequence>
<dbReference type="OrthoDB" id="7447178at2759"/>
<dbReference type="PhylomeDB" id="B4M4E3"/>
<organism evidence="3 4">
    <name type="scientific">Drosophila virilis</name>
    <name type="common">Fruit fly</name>
    <dbReference type="NCBI Taxonomy" id="7244"/>
    <lineage>
        <taxon>Eukaryota</taxon>
        <taxon>Metazoa</taxon>
        <taxon>Ecdysozoa</taxon>
        <taxon>Arthropoda</taxon>
        <taxon>Hexapoda</taxon>
        <taxon>Insecta</taxon>
        <taxon>Pterygota</taxon>
        <taxon>Neoptera</taxon>
        <taxon>Endopterygota</taxon>
        <taxon>Diptera</taxon>
        <taxon>Brachycera</taxon>
        <taxon>Muscomorpha</taxon>
        <taxon>Ephydroidea</taxon>
        <taxon>Drosophilidae</taxon>
        <taxon>Drosophila</taxon>
    </lineage>
</organism>
<feature type="region of interest" description="Disordered" evidence="2">
    <location>
        <begin position="1"/>
        <end position="31"/>
    </location>
</feature>
<dbReference type="KEGG" id="dvi:6632332"/>
<dbReference type="InParanoid" id="B4M4E3"/>
<keyword evidence="1" id="KW-0175">Coiled coil</keyword>
<dbReference type="OMA" id="HLNCEFL"/>
<accession>B4M4E3</accession>
<dbReference type="EMBL" id="CH940652">
    <property type="protein sequence ID" value="EDW59504.1"/>
    <property type="molecule type" value="Genomic_DNA"/>
</dbReference>
<protein>
    <recommendedName>
        <fullName evidence="5">DUF4200 domain-containing protein</fullName>
    </recommendedName>
</protein>
<feature type="compositionally biased region" description="Basic and acidic residues" evidence="2">
    <location>
        <begin position="1"/>
        <end position="19"/>
    </location>
</feature>
<name>B4M4E3_DROVI</name>
<dbReference type="SMR" id="B4M4E3"/>
<evidence type="ECO:0000313" key="4">
    <source>
        <dbReference type="Proteomes" id="UP000008792"/>
    </source>
</evidence>
<dbReference type="eggNOG" id="ENOG502S2E2">
    <property type="taxonomic scope" value="Eukaryota"/>
</dbReference>
<proteinExistence type="predicted"/>
<evidence type="ECO:0000256" key="1">
    <source>
        <dbReference type="SAM" id="Coils"/>
    </source>
</evidence>
<dbReference type="HOGENOM" id="CLU_036339_0_0_1"/>
<feature type="coiled-coil region" evidence="1">
    <location>
        <begin position="403"/>
        <end position="430"/>
    </location>
</feature>